<proteinExistence type="predicted"/>
<reference evidence="1 2" key="1">
    <citation type="submission" date="2019-06" db="EMBL/GenBank/DDBJ databases">
        <title>Saccharibacillus brassicae sp. nov., an endophytic bacterium isolated from Chinese cabbage seeds (Brassica pekinensis).</title>
        <authorList>
            <person name="Jiang L."/>
            <person name="Lee J."/>
            <person name="Kim S.W."/>
        </authorList>
    </citation>
    <scope>NUCLEOTIDE SEQUENCE [LARGE SCALE GENOMIC DNA]</scope>
    <source>
        <strain evidence="2">KCTC 43072 / ATSA2</strain>
    </source>
</reference>
<dbReference type="KEGG" id="saca:FFV09_14395"/>
<dbReference type="Proteomes" id="UP000316968">
    <property type="component" value="Chromosome"/>
</dbReference>
<dbReference type="EMBL" id="CP041217">
    <property type="protein sequence ID" value="QDH21918.1"/>
    <property type="molecule type" value="Genomic_DNA"/>
</dbReference>
<dbReference type="Pfam" id="PF10042">
    <property type="entry name" value="DUF2278"/>
    <property type="match status" value="1"/>
</dbReference>
<dbReference type="AlphaFoldDB" id="A0A4Y6UZG1"/>
<dbReference type="RefSeq" id="WP_141448462.1">
    <property type="nucleotide sequence ID" value="NZ_CP041217.1"/>
</dbReference>
<organism evidence="1 2">
    <name type="scientific">Saccharibacillus brassicae</name>
    <dbReference type="NCBI Taxonomy" id="2583377"/>
    <lineage>
        <taxon>Bacteria</taxon>
        <taxon>Bacillati</taxon>
        <taxon>Bacillota</taxon>
        <taxon>Bacilli</taxon>
        <taxon>Bacillales</taxon>
        <taxon>Paenibacillaceae</taxon>
        <taxon>Saccharibacillus</taxon>
    </lineage>
</organism>
<keyword evidence="2" id="KW-1185">Reference proteome</keyword>
<name>A0A4Y6UZG1_SACBS</name>
<dbReference type="OrthoDB" id="291334at2"/>
<evidence type="ECO:0000313" key="1">
    <source>
        <dbReference type="EMBL" id="QDH21918.1"/>
    </source>
</evidence>
<gene>
    <name evidence="1" type="ORF">FFV09_14395</name>
</gene>
<sequence length="217" mass="24188">MPVSRYRYGVLKAKAIRSIHGFGSQPHFHVCLQDDRGVQYRASINIRSKAYPSELLYRIGACLPDDAERLKLLPGGFTPIERGLPVRGLDFVRRPLLRREDMVPLPASLPGPDNDLNEKIVACIDAAVIAGADLYVFGDAWGPEPKTPDYYFGFRPGRGVHNIHMNQGNEGPWQGDNGAFRDGAILVHFADGDRWVGLFLAFQSQSWNTDERGQALK</sequence>
<evidence type="ECO:0000313" key="2">
    <source>
        <dbReference type="Proteomes" id="UP000316968"/>
    </source>
</evidence>
<dbReference type="InterPro" id="IPR019268">
    <property type="entry name" value="DUF2278"/>
</dbReference>
<protein>
    <submittedName>
        <fullName evidence="1">DUF2278 family protein</fullName>
    </submittedName>
</protein>
<accession>A0A4Y6UZG1</accession>